<proteinExistence type="predicted"/>
<evidence type="ECO:0008006" key="3">
    <source>
        <dbReference type="Google" id="ProtNLM"/>
    </source>
</evidence>
<sequence length="481" mass="55514">MPINNKKCGILHRLGSLILSILGFNVLAIIQFHRRGWGTHLPSKENLGNDFVRFDPPTPLLHRGERENYTASSAVARHSASSGAGVDGTNDGSPFSFSACLLIKDSNIILPEWLAYHYTFLPLRRLIVGVDPLSLTDPRPILDLYESIGMNITTWVDDSFWVDGKEPHEKKVFRITNETGHEPVRLRYKYRQNVFYKACLQQLHDEMQTWTLLIDTDEYLAFNHYDEHEGEPSWCKKNVSCAEDYKRSIKDGVHLRTKLDRASGATAAEHIYRRIDEQFVNPDKPCVMFSRYSFVSKESNMEEIQEEVGPEFNATFFHTMRYRHRTALSEMEMGKSMIDVSRYDGRDILNAHRPLGDMCTGHNAWVHNAEKSFRVHHYIGSYETFRQPGFDARGISFFNKRNNKKNLVVDNTTPRYSPEDKRTWLTHFETLVGREKAVSLTQKSRIRAELEMDKVITELANGPQALDWALLNKKPDRRQGS</sequence>
<gene>
    <name evidence="1" type="ORF">ACHAW5_003476</name>
</gene>
<organism evidence="1 2">
    <name type="scientific">Stephanodiscus triporus</name>
    <dbReference type="NCBI Taxonomy" id="2934178"/>
    <lineage>
        <taxon>Eukaryota</taxon>
        <taxon>Sar</taxon>
        <taxon>Stramenopiles</taxon>
        <taxon>Ochrophyta</taxon>
        <taxon>Bacillariophyta</taxon>
        <taxon>Coscinodiscophyceae</taxon>
        <taxon>Thalassiosirophycidae</taxon>
        <taxon>Stephanodiscales</taxon>
        <taxon>Stephanodiscaceae</taxon>
        <taxon>Stephanodiscus</taxon>
    </lineage>
</organism>
<dbReference type="Proteomes" id="UP001530315">
    <property type="component" value="Unassembled WGS sequence"/>
</dbReference>
<evidence type="ECO:0000313" key="2">
    <source>
        <dbReference type="Proteomes" id="UP001530315"/>
    </source>
</evidence>
<dbReference type="EMBL" id="JALLAZ020001778">
    <property type="protein sequence ID" value="KAL3764340.1"/>
    <property type="molecule type" value="Genomic_DNA"/>
</dbReference>
<protein>
    <recommendedName>
        <fullName evidence="3">Glycosyltransferase family 92 protein</fullName>
    </recommendedName>
</protein>
<reference evidence="1 2" key="1">
    <citation type="submission" date="2024-10" db="EMBL/GenBank/DDBJ databases">
        <title>Updated reference genomes for cyclostephanoid diatoms.</title>
        <authorList>
            <person name="Roberts W.R."/>
            <person name="Alverson A.J."/>
        </authorList>
    </citation>
    <scope>NUCLEOTIDE SEQUENCE [LARGE SCALE GENOMIC DNA]</scope>
    <source>
        <strain evidence="1 2">AJA276-08</strain>
    </source>
</reference>
<evidence type="ECO:0000313" key="1">
    <source>
        <dbReference type="EMBL" id="KAL3764340.1"/>
    </source>
</evidence>
<dbReference type="AlphaFoldDB" id="A0ABD3MV40"/>
<name>A0ABD3MV40_9STRA</name>
<keyword evidence="2" id="KW-1185">Reference proteome</keyword>
<comment type="caution">
    <text evidence="1">The sequence shown here is derived from an EMBL/GenBank/DDBJ whole genome shotgun (WGS) entry which is preliminary data.</text>
</comment>
<accession>A0ABD3MV40</accession>